<dbReference type="KEGG" id="fvr:FVEG_16606"/>
<dbReference type="RefSeq" id="XP_018756402.1">
    <property type="nucleotide sequence ID" value="XM_018905849.1"/>
</dbReference>
<organism evidence="1 2">
    <name type="scientific">Gibberella moniliformis (strain M3125 / FGSC 7600)</name>
    <name type="common">Maize ear and stalk rot fungus</name>
    <name type="synonym">Fusarium verticillioides</name>
    <dbReference type="NCBI Taxonomy" id="334819"/>
    <lineage>
        <taxon>Eukaryota</taxon>
        <taxon>Fungi</taxon>
        <taxon>Dikarya</taxon>
        <taxon>Ascomycota</taxon>
        <taxon>Pezizomycotina</taxon>
        <taxon>Sordariomycetes</taxon>
        <taxon>Hypocreomycetidae</taxon>
        <taxon>Hypocreales</taxon>
        <taxon>Nectriaceae</taxon>
        <taxon>Fusarium</taxon>
        <taxon>Fusarium fujikuroi species complex</taxon>
    </lineage>
</organism>
<dbReference type="EMBL" id="DS022254">
    <property type="protein sequence ID" value="EWG50211.1"/>
    <property type="molecule type" value="Genomic_DNA"/>
</dbReference>
<dbReference type="VEuPathDB" id="FungiDB:FVEG_16606"/>
<evidence type="ECO:0000313" key="2">
    <source>
        <dbReference type="Proteomes" id="UP000009096"/>
    </source>
</evidence>
<protein>
    <submittedName>
        <fullName evidence="1">Uncharacterized protein</fullName>
    </submittedName>
</protein>
<accession>W7MH42</accession>
<dbReference type="GeneID" id="30073482"/>
<reference evidence="1 2" key="1">
    <citation type="journal article" date="2010" name="Nature">
        <title>Comparative genomics reveals mobile pathogenicity chromosomes in Fusarium.</title>
        <authorList>
            <person name="Ma L.J."/>
            <person name="van der Does H.C."/>
            <person name="Borkovich K.A."/>
            <person name="Coleman J.J."/>
            <person name="Daboussi M.J."/>
            <person name="Di Pietro A."/>
            <person name="Dufresne M."/>
            <person name="Freitag M."/>
            <person name="Grabherr M."/>
            <person name="Henrissat B."/>
            <person name="Houterman P.M."/>
            <person name="Kang S."/>
            <person name="Shim W.B."/>
            <person name="Woloshuk C."/>
            <person name="Xie X."/>
            <person name="Xu J.R."/>
            <person name="Antoniw J."/>
            <person name="Baker S.E."/>
            <person name="Bluhm B.H."/>
            <person name="Breakspear A."/>
            <person name="Brown D.W."/>
            <person name="Butchko R.A."/>
            <person name="Chapman S."/>
            <person name="Coulson R."/>
            <person name="Coutinho P.M."/>
            <person name="Danchin E.G."/>
            <person name="Diener A."/>
            <person name="Gale L.R."/>
            <person name="Gardiner D.M."/>
            <person name="Goff S."/>
            <person name="Hammond-Kosack K.E."/>
            <person name="Hilburn K."/>
            <person name="Hua-Van A."/>
            <person name="Jonkers W."/>
            <person name="Kazan K."/>
            <person name="Kodira C.D."/>
            <person name="Koehrsen M."/>
            <person name="Kumar L."/>
            <person name="Lee Y.H."/>
            <person name="Li L."/>
            <person name="Manners J.M."/>
            <person name="Miranda-Saavedra D."/>
            <person name="Mukherjee M."/>
            <person name="Park G."/>
            <person name="Park J."/>
            <person name="Park S.Y."/>
            <person name="Proctor R.H."/>
            <person name="Regev A."/>
            <person name="Ruiz-Roldan M.C."/>
            <person name="Sain D."/>
            <person name="Sakthikumar S."/>
            <person name="Sykes S."/>
            <person name="Schwartz D.C."/>
            <person name="Turgeon B.G."/>
            <person name="Wapinski I."/>
            <person name="Yoder O."/>
            <person name="Young S."/>
            <person name="Zeng Q."/>
            <person name="Zhou S."/>
            <person name="Galagan J."/>
            <person name="Cuomo C.A."/>
            <person name="Kistler H.C."/>
            <person name="Rep M."/>
        </authorList>
    </citation>
    <scope>NUCLEOTIDE SEQUENCE [LARGE SCALE GENOMIC DNA]</scope>
    <source>
        <strain evidence="2">M3125 / FGSC 7600</strain>
    </source>
</reference>
<dbReference type="AlphaFoldDB" id="W7MH42"/>
<keyword evidence="2" id="KW-1185">Reference proteome</keyword>
<name>W7MH42_GIBM7</name>
<sequence>MTYRRGTGAPVWRARYRTAEDFVFSRSRRWQADTYSCTWLDAILRQNLALVRQYVDTIDSIEDRALSHPTCTTGLSKDGSQRDPGDAQCLTVSQAKKSMGVVNGRGDALVIVRRALQ</sequence>
<proteinExistence type="predicted"/>
<gene>
    <name evidence="1" type="ORF">FVEG_16606</name>
</gene>
<dbReference type="EMBL" id="CM000578">
    <property type="protein sequence ID" value="EWG50211.1"/>
    <property type="molecule type" value="Genomic_DNA"/>
</dbReference>
<evidence type="ECO:0000313" key="1">
    <source>
        <dbReference type="EMBL" id="EWG50211.1"/>
    </source>
</evidence>
<dbReference type="Proteomes" id="UP000009096">
    <property type="component" value="Chromosome 1"/>
</dbReference>